<reference evidence="2" key="1">
    <citation type="submission" date="2020-06" db="EMBL/GenBank/DDBJ databases">
        <authorList>
            <person name="Ji K."/>
            <person name="Li J."/>
        </authorList>
    </citation>
    <scope>NUCLEOTIDE SEQUENCE</scope>
    <source>
        <strain evidence="2">JKM2019</strain>
        <tissue evidence="2">Whole body</tissue>
    </source>
</reference>
<sequence>MGCCQSTTGEQLRNNNCQESITKEQSINSQEEISHKSETDHQHSPAMTKNNADVYMPKLPSALRIPAIRIDYRKLKANMEQEAIFRKAAARIGHLIDSINSSKSNSSKILSTTNDSQKIDRSKSDSSI</sequence>
<feature type="compositionally biased region" description="Basic and acidic residues" evidence="1">
    <location>
        <begin position="117"/>
        <end position="128"/>
    </location>
</feature>
<feature type="compositionally biased region" description="Basic and acidic residues" evidence="1">
    <location>
        <begin position="32"/>
        <end position="43"/>
    </location>
</feature>
<feature type="region of interest" description="Disordered" evidence="1">
    <location>
        <begin position="15"/>
        <end position="53"/>
    </location>
</feature>
<feature type="compositionally biased region" description="Polar residues" evidence="1">
    <location>
        <begin position="15"/>
        <end position="31"/>
    </location>
</feature>
<feature type="region of interest" description="Disordered" evidence="1">
    <location>
        <begin position="100"/>
        <end position="128"/>
    </location>
</feature>
<feature type="compositionally biased region" description="Low complexity" evidence="1">
    <location>
        <begin position="100"/>
        <end position="109"/>
    </location>
</feature>
<reference evidence="2" key="2">
    <citation type="journal article" date="2021" name="World Allergy Organ. J.">
        <title>Chromosome-level assembly of Dermatophagoides farinae genome and transcriptome reveals two novel allergens Der f 37 and Der f 39.</title>
        <authorList>
            <person name="Chen J."/>
            <person name="Cai Z."/>
            <person name="Fan D."/>
            <person name="Hu J."/>
            <person name="Hou Y."/>
            <person name="He Y."/>
            <person name="Zhang Z."/>
            <person name="Zhao Z."/>
            <person name="Gao P."/>
            <person name="Hu W."/>
            <person name="Sun J."/>
            <person name="Li J."/>
            <person name="Ji K."/>
        </authorList>
    </citation>
    <scope>NUCLEOTIDE SEQUENCE</scope>
    <source>
        <strain evidence="2">JKM2019</strain>
    </source>
</reference>
<organism evidence="2">
    <name type="scientific">Dermatophagoides farinae</name>
    <name type="common">American house dust mite</name>
    <dbReference type="NCBI Taxonomy" id="6954"/>
    <lineage>
        <taxon>Eukaryota</taxon>
        <taxon>Metazoa</taxon>
        <taxon>Ecdysozoa</taxon>
        <taxon>Arthropoda</taxon>
        <taxon>Chelicerata</taxon>
        <taxon>Arachnida</taxon>
        <taxon>Acari</taxon>
        <taxon>Acariformes</taxon>
        <taxon>Sarcoptiformes</taxon>
        <taxon>Astigmata</taxon>
        <taxon>Psoroptidia</taxon>
        <taxon>Analgoidea</taxon>
        <taxon>Pyroglyphidae</taxon>
        <taxon>Dermatophagoidinae</taxon>
        <taxon>Dermatophagoides</taxon>
    </lineage>
</organism>
<evidence type="ECO:0000313" key="2">
    <source>
        <dbReference type="EMBL" id="KAH7646543.1"/>
    </source>
</evidence>
<accession>A0A9D4P9Z3</accession>
<proteinExistence type="predicted"/>
<gene>
    <name evidence="2" type="ORF">HUG17_2081</name>
</gene>
<dbReference type="Proteomes" id="UP000828236">
    <property type="component" value="Unassembled WGS sequence"/>
</dbReference>
<dbReference type="EMBL" id="SDOV01000001">
    <property type="protein sequence ID" value="KAH7646543.1"/>
    <property type="molecule type" value="Genomic_DNA"/>
</dbReference>
<evidence type="ECO:0000256" key="1">
    <source>
        <dbReference type="SAM" id="MobiDB-lite"/>
    </source>
</evidence>
<dbReference type="AlphaFoldDB" id="A0A9D4P9Z3"/>
<name>A0A9D4P9Z3_DERFA</name>
<comment type="caution">
    <text evidence="2">The sequence shown here is derived from an EMBL/GenBank/DDBJ whole genome shotgun (WGS) entry which is preliminary data.</text>
</comment>
<protein>
    <submittedName>
        <fullName evidence="2">Uncharacterized protein</fullName>
    </submittedName>
</protein>